<dbReference type="Proteomes" id="UP001208017">
    <property type="component" value="Unassembled WGS sequence"/>
</dbReference>
<keyword evidence="2" id="KW-1185">Reference proteome</keyword>
<dbReference type="InterPro" id="IPR038396">
    <property type="entry name" value="SpoIIAA-like_sf"/>
</dbReference>
<name>A0ABT3WVS4_9BACL</name>
<dbReference type="RefSeq" id="WP_267149974.1">
    <property type="nucleotide sequence ID" value="NZ_JAPMLT010000001.1"/>
</dbReference>
<accession>A0ABT3WVS4</accession>
<evidence type="ECO:0000313" key="1">
    <source>
        <dbReference type="EMBL" id="MCX7568734.1"/>
    </source>
</evidence>
<dbReference type="EMBL" id="JAPMLT010000001">
    <property type="protein sequence ID" value="MCX7568734.1"/>
    <property type="molecule type" value="Genomic_DNA"/>
</dbReference>
<comment type="caution">
    <text evidence="1">The sequence shown here is derived from an EMBL/GenBank/DDBJ whole genome shotgun (WGS) entry which is preliminary data.</text>
</comment>
<organism evidence="1 2">
    <name type="scientific">Tumebacillus lacus</name>
    <dbReference type="NCBI Taxonomy" id="2995335"/>
    <lineage>
        <taxon>Bacteria</taxon>
        <taxon>Bacillati</taxon>
        <taxon>Bacillota</taxon>
        <taxon>Bacilli</taxon>
        <taxon>Bacillales</taxon>
        <taxon>Alicyclobacillaceae</taxon>
        <taxon>Tumebacillus</taxon>
    </lineage>
</organism>
<evidence type="ECO:0000313" key="2">
    <source>
        <dbReference type="Proteomes" id="UP001208017"/>
    </source>
</evidence>
<sequence length="144" mass="16533">MRDKFVIDIDKVNQVVAWQIKDNLTVEDVAEASTLIKNAFAQLEKGKIKVLADNRLMVKNGHPIVFRPEVNAAWEELQKWTMSYLEKVAVLCNGPLMKMQMDRVAKNSGIFQFCKHSWDDDANKMKEEAYAFLEISSNRLLDVA</sequence>
<protein>
    <submittedName>
        <fullName evidence="1">Uncharacterized protein</fullName>
    </submittedName>
</protein>
<dbReference type="Gene3D" id="3.40.50.10600">
    <property type="entry name" value="SpoIIaa-like domains"/>
    <property type="match status" value="1"/>
</dbReference>
<reference evidence="1 2" key="1">
    <citation type="submission" date="2022-11" db="EMBL/GenBank/DDBJ databases">
        <title>Study of microbial diversity in lake waters.</title>
        <authorList>
            <person name="Zhang J."/>
        </authorList>
    </citation>
    <scope>NUCLEOTIDE SEQUENCE [LARGE SCALE GENOMIC DNA]</scope>
    <source>
        <strain evidence="1 2">DT12</strain>
    </source>
</reference>
<proteinExistence type="predicted"/>
<gene>
    <name evidence="1" type="ORF">OS242_01955</name>
</gene>